<feature type="domain" description="Nudix hydrolase" evidence="1">
    <location>
        <begin position="14"/>
        <end position="143"/>
    </location>
</feature>
<dbReference type="Gene3D" id="3.90.79.10">
    <property type="entry name" value="Nucleoside Triphosphate Pyrophosphohydrolase"/>
    <property type="match status" value="1"/>
</dbReference>
<reference evidence="5" key="1">
    <citation type="submission" date="2016-04" db="EMBL/GenBank/DDBJ databases">
        <title>Complete Genome Sequences of Twelve Strains of a Stable Defined Moderately Diverse Mouse Microbiota 2 (sDMDMm2).</title>
        <authorList>
            <person name="Uchimura Y."/>
            <person name="Wyss M."/>
            <person name="Brugiroux S."/>
            <person name="Limenitakis J.P."/>
            <person name="Stecher B."/>
            <person name="McCoy K.D."/>
            <person name="Macpherson A.J."/>
        </authorList>
    </citation>
    <scope>NUCLEOTIDE SEQUENCE [LARGE SCALE GENOMIC DNA]</scope>
    <source>
        <strain evidence="5">YL27</strain>
    </source>
</reference>
<dbReference type="PANTHER" id="PTHR43736">
    <property type="entry name" value="ADP-RIBOSE PYROPHOSPHATASE"/>
    <property type="match status" value="1"/>
</dbReference>
<dbReference type="RefSeq" id="WP_068962180.1">
    <property type="nucleotide sequence ID" value="NZ_CAJTAP010000030.1"/>
</dbReference>
<evidence type="ECO:0000313" key="5">
    <source>
        <dbReference type="Proteomes" id="UP000186351"/>
    </source>
</evidence>
<dbReference type="STRING" id="1796646.A4V02_13625"/>
<keyword evidence="4" id="KW-0378">Hydrolase</keyword>
<dbReference type="AlphaFoldDB" id="A0A1B1SDG6"/>
<evidence type="ECO:0000313" key="4">
    <source>
        <dbReference type="EMBL" id="TGY74794.1"/>
    </source>
</evidence>
<reference evidence="3" key="2">
    <citation type="submission" date="2017-04" db="EMBL/GenBank/DDBJ databases">
        <title>Complete Genome Sequences of Twelve Strains of a Stable Defined Moderately Diverse Mouse Microbiota 2 (sDMDMm2).</title>
        <authorList>
            <person name="Uchimura Y."/>
            <person name="Wyss M."/>
            <person name="Brugiroux S."/>
            <person name="Limenitakis J.P."/>
            <person name="Stecher B."/>
            <person name="McCoy K.D."/>
            <person name="Macpherson A.J."/>
        </authorList>
    </citation>
    <scope>NUCLEOTIDE SEQUENCE</scope>
    <source>
        <strain evidence="3">YL27</strain>
    </source>
</reference>
<dbReference type="Gene3D" id="1.10.10.10">
    <property type="entry name" value="Winged helix-like DNA-binding domain superfamily/Winged helix DNA-binding domain"/>
    <property type="match status" value="1"/>
</dbReference>
<organism evidence="3 5">
    <name type="scientific">Muribaculum intestinale</name>
    <dbReference type="NCBI Taxonomy" id="1796646"/>
    <lineage>
        <taxon>Bacteria</taxon>
        <taxon>Pseudomonadati</taxon>
        <taxon>Bacteroidota</taxon>
        <taxon>Bacteroidia</taxon>
        <taxon>Bacteroidales</taxon>
        <taxon>Muribaculaceae</taxon>
        <taxon>Muribaculum</taxon>
    </lineage>
</organism>
<dbReference type="SUPFAM" id="SSF46785">
    <property type="entry name" value="Winged helix' DNA-binding domain"/>
    <property type="match status" value="1"/>
</dbReference>
<dbReference type="GeneID" id="65537915"/>
<dbReference type="GO" id="GO:0016787">
    <property type="term" value="F:hydrolase activity"/>
    <property type="evidence" value="ECO:0007669"/>
    <property type="project" value="UniProtKB-KW"/>
</dbReference>
<feature type="domain" description="NrtR DNA-binding winged helix" evidence="2">
    <location>
        <begin position="173"/>
        <end position="232"/>
    </location>
</feature>
<proteinExistence type="predicted"/>
<dbReference type="CDD" id="cd18873">
    <property type="entry name" value="NUDIX_NadM_like"/>
    <property type="match status" value="1"/>
</dbReference>
<dbReference type="PANTHER" id="PTHR43736:SF4">
    <property type="entry name" value="SLR1690 PROTEIN"/>
    <property type="match status" value="1"/>
</dbReference>
<sequence length="242" mass="27697">MPTQPATTAPLANNHISVDCVVMGWDGERLNVLLVSRHSEGEEYRDMKLPGSLIYQDEDLDQAASRVLRELTGVENAGLMQYKAYGSKDRTRDPRDVKWLERAQQAHVERIVTIAYIALVKIDRSTTGCLEGHNALWMPLDGVGTLAFDHNLILSEAIMQMRSMAVADPALLFELLPRKFTLAQMRTLFEIVFGRKVDVRNFHKKVASMSYVVPLDEYQQGVAHRAARFYRFDRKAYNRQRR</sequence>
<keyword evidence="5" id="KW-1185">Reference proteome</keyword>
<name>A0A1B1SDG6_9BACT</name>
<gene>
    <name evidence="3" type="ORF">A4V02_13625</name>
    <name evidence="4" type="ORF">E5333_05485</name>
</gene>
<dbReference type="EMBL" id="CP015402">
    <property type="protein sequence ID" value="ANU64888.1"/>
    <property type="molecule type" value="Genomic_DNA"/>
</dbReference>
<evidence type="ECO:0000313" key="3">
    <source>
        <dbReference type="EMBL" id="ANU64888.1"/>
    </source>
</evidence>
<dbReference type="InterPro" id="IPR054105">
    <property type="entry name" value="WHD_NrtR"/>
</dbReference>
<dbReference type="OrthoDB" id="9786141at2"/>
<evidence type="ECO:0000259" key="1">
    <source>
        <dbReference type="Pfam" id="PF00293"/>
    </source>
</evidence>
<dbReference type="EMBL" id="SRYD01000017">
    <property type="protein sequence ID" value="TGY74794.1"/>
    <property type="molecule type" value="Genomic_DNA"/>
</dbReference>
<dbReference type="SUPFAM" id="SSF55811">
    <property type="entry name" value="Nudix"/>
    <property type="match status" value="1"/>
</dbReference>
<dbReference type="KEGG" id="pary:A4V02_13625"/>
<dbReference type="InterPro" id="IPR036390">
    <property type="entry name" value="WH_DNA-bd_sf"/>
</dbReference>
<dbReference type="InterPro" id="IPR000086">
    <property type="entry name" value="NUDIX_hydrolase_dom"/>
</dbReference>
<dbReference type="Pfam" id="PF21906">
    <property type="entry name" value="WHD_NrtR"/>
    <property type="match status" value="1"/>
</dbReference>
<dbReference type="InterPro" id="IPR036388">
    <property type="entry name" value="WH-like_DNA-bd_sf"/>
</dbReference>
<dbReference type="Proteomes" id="UP000306630">
    <property type="component" value="Unassembled WGS sequence"/>
</dbReference>
<evidence type="ECO:0000259" key="2">
    <source>
        <dbReference type="Pfam" id="PF21906"/>
    </source>
</evidence>
<accession>A0A1B1SDG6</accession>
<dbReference type="Pfam" id="PF00293">
    <property type="entry name" value="NUDIX"/>
    <property type="match status" value="1"/>
</dbReference>
<accession>A0A1Z2XKT1</accession>
<dbReference type="InterPro" id="IPR015797">
    <property type="entry name" value="NUDIX_hydrolase-like_dom_sf"/>
</dbReference>
<protein>
    <submittedName>
        <fullName evidence="3">DNA mismatch repair protein MutT</fullName>
    </submittedName>
    <submittedName>
        <fullName evidence="4">NUDIX hydrolase</fullName>
    </submittedName>
</protein>
<evidence type="ECO:0000313" key="6">
    <source>
        <dbReference type="Proteomes" id="UP000306630"/>
    </source>
</evidence>
<dbReference type="Proteomes" id="UP000186351">
    <property type="component" value="Chromosome"/>
</dbReference>
<reference evidence="4 6" key="3">
    <citation type="submission" date="2019-04" db="EMBL/GenBank/DDBJ databases">
        <title>Microbes associate with the intestines of laboratory mice.</title>
        <authorList>
            <person name="Navarre W."/>
            <person name="Wong E."/>
            <person name="Huang K."/>
            <person name="Tropini C."/>
            <person name="Ng K."/>
            <person name="Yu B."/>
        </authorList>
    </citation>
    <scope>NUCLEOTIDE SEQUENCE [LARGE SCALE GENOMIC DNA]</scope>
    <source>
        <strain evidence="4 6">NM06_A21</strain>
    </source>
</reference>